<dbReference type="AlphaFoldDB" id="A0A5N4CAK5"/>
<sequence length="94" mass="11274">MFMPDVFSLLCFLLEKVILGVEGQQLVYPKRLPLIQKRDVWHTHDVDIQETYEEELLYEIRLNRKTLILHLLKSRRVNCLSLDWVAFAFLCKIK</sequence>
<keyword evidence="2" id="KW-0401">Integrin</keyword>
<dbReference type="Proteomes" id="UP000299084">
    <property type="component" value="Unassembled WGS sequence"/>
</dbReference>
<dbReference type="EMBL" id="JWIN03000031">
    <property type="protein sequence ID" value="KAB1255897.1"/>
    <property type="molecule type" value="Genomic_DNA"/>
</dbReference>
<feature type="chain" id="PRO_5024282009" evidence="1">
    <location>
        <begin position="24"/>
        <end position="94"/>
    </location>
</feature>
<name>A0A5N4CAK5_CAMDR</name>
<keyword evidence="3" id="KW-1185">Reference proteome</keyword>
<protein>
    <submittedName>
        <fullName evidence="2">Disintegrin and metalloproteinase domain-containing protein 7</fullName>
    </submittedName>
</protein>
<evidence type="ECO:0000256" key="1">
    <source>
        <dbReference type="SAM" id="SignalP"/>
    </source>
</evidence>
<keyword evidence="1" id="KW-0732">Signal</keyword>
<evidence type="ECO:0000313" key="3">
    <source>
        <dbReference type="Proteomes" id="UP000299084"/>
    </source>
</evidence>
<evidence type="ECO:0000313" key="2">
    <source>
        <dbReference type="EMBL" id="KAB1255897.1"/>
    </source>
</evidence>
<organism evidence="2 3">
    <name type="scientific">Camelus dromedarius</name>
    <name type="common">Dromedary</name>
    <name type="synonym">Arabian camel</name>
    <dbReference type="NCBI Taxonomy" id="9838"/>
    <lineage>
        <taxon>Eukaryota</taxon>
        <taxon>Metazoa</taxon>
        <taxon>Chordata</taxon>
        <taxon>Craniata</taxon>
        <taxon>Vertebrata</taxon>
        <taxon>Euteleostomi</taxon>
        <taxon>Mammalia</taxon>
        <taxon>Eutheria</taxon>
        <taxon>Laurasiatheria</taxon>
        <taxon>Artiodactyla</taxon>
        <taxon>Tylopoda</taxon>
        <taxon>Camelidae</taxon>
        <taxon>Camelus</taxon>
    </lineage>
</organism>
<comment type="caution">
    <text evidence="2">The sequence shown here is derived from an EMBL/GenBank/DDBJ whole genome shotgun (WGS) entry which is preliminary data.</text>
</comment>
<dbReference type="GO" id="GO:0007229">
    <property type="term" value="P:integrin-mediated signaling pathway"/>
    <property type="evidence" value="ECO:0007669"/>
    <property type="project" value="UniProtKB-KW"/>
</dbReference>
<gene>
    <name evidence="2" type="ORF">Cadr_000029647</name>
</gene>
<reference evidence="2 3" key="1">
    <citation type="journal article" date="2019" name="Mol. Ecol. Resour.">
        <title>Improving Illumina assemblies with Hi-C and long reads: an example with the North African dromedary.</title>
        <authorList>
            <person name="Elbers J.P."/>
            <person name="Rogers M.F."/>
            <person name="Perelman P.L."/>
            <person name="Proskuryakova A.A."/>
            <person name="Serdyukova N.A."/>
            <person name="Johnson W.E."/>
            <person name="Horin P."/>
            <person name="Corander J."/>
            <person name="Murphy D."/>
            <person name="Burger P.A."/>
        </authorList>
    </citation>
    <scope>NUCLEOTIDE SEQUENCE [LARGE SCALE GENOMIC DNA]</scope>
    <source>
        <strain evidence="2">Drom800</strain>
        <tissue evidence="2">Blood</tissue>
    </source>
</reference>
<proteinExistence type="predicted"/>
<feature type="signal peptide" evidence="1">
    <location>
        <begin position="1"/>
        <end position="23"/>
    </location>
</feature>
<accession>A0A5N4CAK5</accession>